<dbReference type="AlphaFoldDB" id="A0A5R9GK70"/>
<keyword evidence="1" id="KW-1133">Transmembrane helix</keyword>
<proteinExistence type="predicted"/>
<feature type="transmembrane region" description="Helical" evidence="1">
    <location>
        <begin position="20"/>
        <end position="43"/>
    </location>
</feature>
<dbReference type="Proteomes" id="UP000306585">
    <property type="component" value="Unassembled WGS sequence"/>
</dbReference>
<evidence type="ECO:0000313" key="3">
    <source>
        <dbReference type="Proteomes" id="UP000306585"/>
    </source>
</evidence>
<dbReference type="OrthoDB" id="9955141at2"/>
<accession>A0A5R9GK70</accession>
<evidence type="ECO:0000313" key="2">
    <source>
        <dbReference type="EMBL" id="TLS66976.1"/>
    </source>
</evidence>
<reference evidence="2 3" key="1">
    <citation type="journal article" date="2019" name="Appl. Environ. Microbiol.">
        <title>Environmental Evidence and Genomic Insight of Iron-oxidizing Bacteria Preference Towards More Corrosion Resistant Stainless Steel at Higher Salinities.</title>
        <authorList>
            <person name="Garrison C.E."/>
            <person name="Price K.A."/>
            <person name="Field E.K."/>
        </authorList>
    </citation>
    <scope>NUCLEOTIDE SEQUENCE [LARGE SCALE GENOMIC DNA]</scope>
    <source>
        <strain evidence="2 3">P3</strain>
    </source>
</reference>
<protein>
    <submittedName>
        <fullName evidence="2">Uncharacterized protein</fullName>
    </submittedName>
</protein>
<evidence type="ECO:0000256" key="1">
    <source>
        <dbReference type="SAM" id="Phobius"/>
    </source>
</evidence>
<dbReference type="RefSeq" id="WP_138239366.1">
    <property type="nucleotide sequence ID" value="NZ_VBRY01000007.1"/>
</dbReference>
<organism evidence="2 3">
    <name type="scientific">Mariprofundus erugo</name>
    <dbReference type="NCBI Taxonomy" id="2528639"/>
    <lineage>
        <taxon>Bacteria</taxon>
        <taxon>Pseudomonadati</taxon>
        <taxon>Pseudomonadota</taxon>
        <taxon>Candidatius Mariprofundia</taxon>
        <taxon>Mariprofundales</taxon>
        <taxon>Mariprofundaceae</taxon>
        <taxon>Mariprofundus</taxon>
    </lineage>
</organism>
<sequence length="99" mass="11196">MSSHDTTDAITTIRKKQENIAVVIGVAFTLTLCIYFFTYAMLVDKGNSVGLWLMGISSLLMLLTLIYLKQVSFFMARLWLGRKPELREAFASLRATQKS</sequence>
<keyword evidence="1" id="KW-0472">Membrane</keyword>
<name>A0A5R9GK70_9PROT</name>
<keyword evidence="3" id="KW-1185">Reference proteome</keyword>
<keyword evidence="1" id="KW-0812">Transmembrane</keyword>
<feature type="transmembrane region" description="Helical" evidence="1">
    <location>
        <begin position="49"/>
        <end position="68"/>
    </location>
</feature>
<dbReference type="EMBL" id="VBRY01000007">
    <property type="protein sequence ID" value="TLS66976.1"/>
    <property type="molecule type" value="Genomic_DNA"/>
</dbReference>
<comment type="caution">
    <text evidence="2">The sequence shown here is derived from an EMBL/GenBank/DDBJ whole genome shotgun (WGS) entry which is preliminary data.</text>
</comment>
<gene>
    <name evidence="2" type="ORF">FEF65_08425</name>
</gene>